<dbReference type="AlphaFoldDB" id="A0A6J6D7P9"/>
<evidence type="ECO:0000313" key="1">
    <source>
        <dbReference type="EMBL" id="CAB4559991.1"/>
    </source>
</evidence>
<name>A0A6J6D7P9_9ZZZZ</name>
<dbReference type="SUPFAM" id="SSF159245">
    <property type="entry name" value="AttH-like"/>
    <property type="match status" value="1"/>
</dbReference>
<proteinExistence type="predicted"/>
<gene>
    <name evidence="1" type="ORF">UFOPK1493_01709</name>
</gene>
<reference evidence="1" key="1">
    <citation type="submission" date="2020-05" db="EMBL/GenBank/DDBJ databases">
        <authorList>
            <person name="Chiriac C."/>
            <person name="Salcher M."/>
            <person name="Ghai R."/>
            <person name="Kavagutti S V."/>
        </authorList>
    </citation>
    <scope>NUCLEOTIDE SEQUENCE</scope>
</reference>
<dbReference type="EMBL" id="CAEZSR010000056">
    <property type="protein sequence ID" value="CAB4559991.1"/>
    <property type="molecule type" value="Genomic_DNA"/>
</dbReference>
<protein>
    <submittedName>
        <fullName evidence="1">Unannotated protein</fullName>
    </submittedName>
</protein>
<sequence>MLTSFDDYPIHQASVPIANSASGDVNQYDRYFFNGYSSDGSLYFATAMGLYPNRHVADAAFCVVRPTGDGSTREQASVFVSQRAPADRRDATRLGPIEVRVIEPLQVLQVLVDAPDQGLRADLTFTRRSPVIEEPHFFQRTGNRTFMDYTRLTQFGSWHGWLEVDGERIAVDPTDVLGSRDRSWGIRPVGEPAPQGAPTGWPQFFWLWAPVNFPSCSTHFDVNEFADGRRWHEVGAVAPVGEAEAVSSRTVEWRGEWRPGTRWAAWFEYDLVHWDGSVDTVRLEPMYEFHMRGIGYGNPEFGHGYWKGELVVGGERITSPVDTPCAREHVHVQAMCRATLTRADGTVEHGLGILEQLAFGDHVSGLRGILDPFAP</sequence>
<organism evidence="1">
    <name type="scientific">freshwater metagenome</name>
    <dbReference type="NCBI Taxonomy" id="449393"/>
    <lineage>
        <taxon>unclassified sequences</taxon>
        <taxon>metagenomes</taxon>
        <taxon>ecological metagenomes</taxon>
    </lineage>
</organism>
<accession>A0A6J6D7P9</accession>